<dbReference type="SUPFAM" id="SSF52540">
    <property type="entry name" value="P-loop containing nucleoside triphosphate hydrolases"/>
    <property type="match status" value="1"/>
</dbReference>
<evidence type="ECO:0000256" key="3">
    <source>
        <dbReference type="SAM" id="MobiDB-lite"/>
    </source>
</evidence>
<feature type="compositionally biased region" description="Polar residues" evidence="3">
    <location>
        <begin position="956"/>
        <end position="980"/>
    </location>
</feature>
<keyword evidence="2" id="KW-0067">ATP-binding</keyword>
<dbReference type="SUPFAM" id="SSF56731">
    <property type="entry name" value="DNA primase core"/>
    <property type="match status" value="1"/>
</dbReference>
<dbReference type="InterPro" id="IPR037068">
    <property type="entry name" value="DNA_primase_core_N_sf"/>
</dbReference>
<dbReference type="EMBL" id="CP002200">
    <property type="protein sequence ID" value="ADN18037.1"/>
    <property type="molecule type" value="Genomic_DNA"/>
</dbReference>
<name>E0UM57_GLOV7</name>
<dbReference type="SMART" id="SM00885">
    <property type="entry name" value="D5_N"/>
    <property type="match status" value="1"/>
</dbReference>
<dbReference type="Pfam" id="PF08275">
    <property type="entry name" value="DNAG_N"/>
    <property type="match status" value="1"/>
</dbReference>
<dbReference type="InterPro" id="IPR050219">
    <property type="entry name" value="DnaG_primase"/>
</dbReference>
<dbReference type="GO" id="GO:0005524">
    <property type="term" value="F:ATP binding"/>
    <property type="evidence" value="ECO:0007669"/>
    <property type="project" value="UniProtKB-KW"/>
</dbReference>
<dbReference type="InterPro" id="IPR045455">
    <property type="entry name" value="NrS-1_pol-like_helicase"/>
</dbReference>
<dbReference type="GO" id="GO:0005737">
    <property type="term" value="C:cytoplasm"/>
    <property type="evidence" value="ECO:0007669"/>
    <property type="project" value="TreeGrafter"/>
</dbReference>
<dbReference type="Pfam" id="PF13155">
    <property type="entry name" value="Toprim_2"/>
    <property type="match status" value="1"/>
</dbReference>
<organism evidence="5 6">
    <name type="scientific">Gloeothece verrucosa (strain PCC 7822)</name>
    <name type="common">Cyanothece sp. (strain PCC 7822)</name>
    <dbReference type="NCBI Taxonomy" id="497965"/>
    <lineage>
        <taxon>Bacteria</taxon>
        <taxon>Bacillati</taxon>
        <taxon>Cyanobacteriota</taxon>
        <taxon>Cyanophyceae</taxon>
        <taxon>Oscillatoriophycideae</taxon>
        <taxon>Chroococcales</taxon>
        <taxon>Aphanothecaceae</taxon>
        <taxon>Gloeothece</taxon>
        <taxon>Gloeothece verrucosa</taxon>
    </lineage>
</organism>
<evidence type="ECO:0000313" key="5">
    <source>
        <dbReference type="EMBL" id="ADN18037.1"/>
    </source>
</evidence>
<accession>E0UM57</accession>
<dbReference type="InterPro" id="IPR027417">
    <property type="entry name" value="P-loop_NTPase"/>
</dbReference>
<dbReference type="PROSITE" id="PS51206">
    <property type="entry name" value="SF3_HELICASE_1"/>
    <property type="match status" value="1"/>
</dbReference>
<dbReference type="InterPro" id="IPR006500">
    <property type="entry name" value="Helicase_put_C_phage/plasmid"/>
</dbReference>
<geneLocation type="plasmid" evidence="5 6">
    <name>Cy782202</name>
</geneLocation>
<gene>
    <name evidence="5" type="ordered locus">Cyan7822_6234</name>
</gene>
<feature type="region of interest" description="Disordered" evidence="3">
    <location>
        <begin position="935"/>
        <end position="980"/>
    </location>
</feature>
<dbReference type="GO" id="GO:0006269">
    <property type="term" value="P:DNA replication, synthesis of primer"/>
    <property type="evidence" value="ECO:0007669"/>
    <property type="project" value="TreeGrafter"/>
</dbReference>
<dbReference type="InterPro" id="IPR013264">
    <property type="entry name" value="DNAG_N"/>
</dbReference>
<dbReference type="Pfam" id="PF19263">
    <property type="entry name" value="DUF5906"/>
    <property type="match status" value="1"/>
</dbReference>
<dbReference type="Gene3D" id="3.40.1360.10">
    <property type="match status" value="1"/>
</dbReference>
<keyword evidence="5" id="KW-0614">Plasmid</keyword>
<evidence type="ECO:0000256" key="2">
    <source>
        <dbReference type="ARBA" id="ARBA00022840"/>
    </source>
</evidence>
<dbReference type="Gene3D" id="3.90.980.10">
    <property type="entry name" value="DNA primase, catalytic core, N-terminal domain"/>
    <property type="match status" value="1"/>
</dbReference>
<dbReference type="Pfam" id="PF08706">
    <property type="entry name" value="D5_N"/>
    <property type="match status" value="1"/>
</dbReference>
<dbReference type="OrthoDB" id="505390at2"/>
<evidence type="ECO:0000259" key="4">
    <source>
        <dbReference type="PROSITE" id="PS51206"/>
    </source>
</evidence>
<dbReference type="PANTHER" id="PTHR30313">
    <property type="entry name" value="DNA PRIMASE"/>
    <property type="match status" value="1"/>
</dbReference>
<reference evidence="6" key="1">
    <citation type="journal article" date="2011" name="MBio">
        <title>Novel metabolic attributes of the genus Cyanothece, comprising a group of unicellular nitrogen-fixing Cyanobacteria.</title>
        <authorList>
            <person name="Bandyopadhyay A."/>
            <person name="Elvitigala T."/>
            <person name="Welsh E."/>
            <person name="Stockel J."/>
            <person name="Liberton M."/>
            <person name="Min H."/>
            <person name="Sherman L.A."/>
            <person name="Pakrasi H.B."/>
        </authorList>
    </citation>
    <scope>NUCLEOTIDE SEQUENCE [LARGE SCALE GENOMIC DNA]</scope>
    <source>
        <strain evidence="6">PCC 7822</strain>
        <plasmid evidence="6">Cy782202</plasmid>
    </source>
</reference>
<dbReference type="AlphaFoldDB" id="E0UM57"/>
<dbReference type="HOGENOM" id="CLU_277163_0_0_3"/>
<protein>
    <submittedName>
        <fullName evidence="5">Phage/plasmid primase, P4 family</fullName>
    </submittedName>
</protein>
<dbReference type="PANTHER" id="PTHR30313:SF2">
    <property type="entry name" value="DNA PRIMASE"/>
    <property type="match status" value="1"/>
</dbReference>
<sequence length="999" mass="112440">MLTTQSRQKKLDFTASTSLIDIYNQALARLTPEIIYSRYPHNFRPDATGKLRGVPPFRHSKSGTSFTVFPDGGFFDAGDGFAGCAADYIHSINRGGWERARGRDFLNAVKELCELATIPFPEKTLSPQEIEKAHKWETKLQILAATNKICSDVLSSELGIVAREYLINERGLTEQQIKDFNLGYYRKRSDVVDYLKHKGFTATEIKEAGVAQQKWEGYITIPWLDERGRPLTLYGRYHKKVAPEGLPKTLALPGTSTKRSPLYLDRALAAGHREVIFVEGVFDALLLQALGETRVVSGVAASFSNEQIETLKRNRIEKVYHLGDPDGGGIGGTNSNLMRLSREGISVYVPPTLPDGLDPDEFVNLQGIDALKSLIDQSEHGYRWKAKQIINEYGTNSDAAIEKILTEAVAYSKTIPAHYKLEAETFFWNTIRGHLGEDAEAFRASLEMKYGNSSLIPNDEKDNLGLPVWAASNIAVWLAERYRCVLAWNTQIEEWYRYAAQSEGVWSKEPKYYIWQIIITELETLADIRQQLDEKNQRPTYSSNFVTGIETLLKAHLAVRGWDETEGLLPFNNGVKNLETGEFSPHSPGFRLTWCLPYNYDPLATCEPIVDWLKVMTKGDEQIIQFIRAHLNAVVTSRVDIQSYLELIGPGGTGKGTITRLATALIGDRNTISTTLRNLEENRFDTARLYNARLVVITDAEKWGGDVSVLKALTGQDKLRYEEKFKQPLDGFYFRGRVMICANEPIQSADYTSGLERRRQTVYMTNKIPLKSQKTLISLNNKGVTGDFVPYLPGLMNWVLSMSPSDTEQIIKETPTLHHQFQYYKAQILTETNPIADWMDVSVVIRNNYRSPIGVANRDKSSDSPNWFLNTDRWLYANYAQFCHATGAKAVSVRRFVNLLHDLSLNQLNLNVTKGRDRYGAYLLGLKLRDDEDLDPLLISGSSPPPSPTNLPPNGHSPNNHAPYSSTDPHSVTDLNNSSPCDGMVTDDVLSFSHMYLNN</sequence>
<keyword evidence="1" id="KW-0547">Nucleotide-binding</keyword>
<dbReference type="InterPro" id="IPR014818">
    <property type="entry name" value="Phage/plasmid_primase_P4_C"/>
</dbReference>
<keyword evidence="6" id="KW-1185">Reference proteome</keyword>
<dbReference type="KEGG" id="cyj:Cyan7822_6234"/>
<dbReference type="Proteomes" id="UP000008206">
    <property type="component" value="Plasmid Cy782202"/>
</dbReference>
<dbReference type="Gene3D" id="3.40.50.300">
    <property type="entry name" value="P-loop containing nucleotide triphosphate hydrolases"/>
    <property type="match status" value="1"/>
</dbReference>
<evidence type="ECO:0000256" key="1">
    <source>
        <dbReference type="ARBA" id="ARBA00022741"/>
    </source>
</evidence>
<dbReference type="RefSeq" id="WP_013334786.1">
    <property type="nucleotide sequence ID" value="NC_014534.1"/>
</dbReference>
<dbReference type="InterPro" id="IPR014015">
    <property type="entry name" value="Helicase_SF3_DNA-vir"/>
</dbReference>
<evidence type="ECO:0000313" key="6">
    <source>
        <dbReference type="Proteomes" id="UP000008206"/>
    </source>
</evidence>
<feature type="domain" description="SF3 helicase" evidence="4">
    <location>
        <begin position="621"/>
        <end position="777"/>
    </location>
</feature>
<dbReference type="NCBIfam" id="TIGR01613">
    <property type="entry name" value="primase_Cterm"/>
    <property type="match status" value="1"/>
</dbReference>
<proteinExistence type="predicted"/>